<dbReference type="Proteomes" id="UP000251584">
    <property type="component" value="Unassembled WGS sequence"/>
</dbReference>
<dbReference type="PANTHER" id="PTHR21071">
    <property type="entry name" value="UDP-N-ACETYLENOLPYRUVOYLGLUCOSAMINE REDUCTASE"/>
    <property type="match status" value="1"/>
</dbReference>
<sequence>MAAALYPTLHNHKPYCCICGKLDAILHQESVYESLPQTLEYLRIDQRANKIVCAENEQQLLDAWQPAKASNYPVLILGEGSNVLFLDTFHGTVIINRIKGIEVTEQPEAWHLHVGAGKTGITWYDTHSSKVCRAGKSGAYSGVRRFFSLSRTLAPMV</sequence>
<evidence type="ECO:0000313" key="4">
    <source>
        <dbReference type="Proteomes" id="UP000251584"/>
    </source>
</evidence>
<accession>A0A2X2WEP3</accession>
<dbReference type="GO" id="GO:0008762">
    <property type="term" value="F:UDP-N-acetylmuramate dehydrogenase activity"/>
    <property type="evidence" value="ECO:0007669"/>
    <property type="project" value="UniProtKB-EC"/>
</dbReference>
<dbReference type="EC" id="1.3.1.98" evidence="3"/>
<reference evidence="3 4" key="1">
    <citation type="submission" date="2018-06" db="EMBL/GenBank/DDBJ databases">
        <authorList>
            <consortium name="Pathogen Informatics"/>
            <person name="Doyle S."/>
        </authorList>
    </citation>
    <scope>NUCLEOTIDE SEQUENCE [LARGE SCALE GENOMIC DNA]</scope>
    <source>
        <strain evidence="3 4">NCTC10786</strain>
    </source>
</reference>
<dbReference type="InterPro" id="IPR036318">
    <property type="entry name" value="FAD-bd_PCMH-like_sf"/>
</dbReference>
<dbReference type="InterPro" id="IPR003170">
    <property type="entry name" value="MurB"/>
</dbReference>
<dbReference type="SUPFAM" id="SSF56176">
    <property type="entry name" value="FAD-binding/transporter-associated domain-like"/>
    <property type="match status" value="1"/>
</dbReference>
<name>A0A2X2WEP3_CITKO</name>
<dbReference type="Gene3D" id="3.30.43.10">
    <property type="entry name" value="Uridine Diphospho-n-acetylenolpyruvylglucosamine Reductase, domain 2"/>
    <property type="match status" value="1"/>
</dbReference>
<feature type="domain" description="FAD linked oxidase N-terminal" evidence="2">
    <location>
        <begin position="51"/>
        <end position="119"/>
    </location>
</feature>
<dbReference type="Pfam" id="PF01565">
    <property type="entry name" value="FAD_binding_4"/>
    <property type="match status" value="1"/>
</dbReference>
<keyword evidence="3" id="KW-0560">Oxidoreductase</keyword>
<proteinExistence type="predicted"/>
<keyword evidence="1" id="KW-0285">Flavoprotein</keyword>
<organism evidence="3 4">
    <name type="scientific">Citrobacter koseri</name>
    <name type="common">Citrobacter diversus</name>
    <dbReference type="NCBI Taxonomy" id="545"/>
    <lineage>
        <taxon>Bacteria</taxon>
        <taxon>Pseudomonadati</taxon>
        <taxon>Pseudomonadota</taxon>
        <taxon>Gammaproteobacteria</taxon>
        <taxon>Enterobacterales</taxon>
        <taxon>Enterobacteriaceae</taxon>
        <taxon>Citrobacter</taxon>
    </lineage>
</organism>
<protein>
    <submittedName>
        <fullName evidence="3">UDP-N-acetylenolpyruvoylglucosamine reductase</fullName>
        <ecNumber evidence="3">1.3.1.98</ecNumber>
    </submittedName>
</protein>
<evidence type="ECO:0000256" key="1">
    <source>
        <dbReference type="ARBA" id="ARBA00022827"/>
    </source>
</evidence>
<dbReference type="InterPro" id="IPR006094">
    <property type="entry name" value="Oxid_FAD_bind_N"/>
</dbReference>
<dbReference type="AlphaFoldDB" id="A0A2X2WEP3"/>
<evidence type="ECO:0000313" key="3">
    <source>
        <dbReference type="EMBL" id="SQB36511.1"/>
    </source>
</evidence>
<evidence type="ECO:0000259" key="2">
    <source>
        <dbReference type="Pfam" id="PF01565"/>
    </source>
</evidence>
<dbReference type="EMBL" id="UAVY01000006">
    <property type="protein sequence ID" value="SQB36511.1"/>
    <property type="molecule type" value="Genomic_DNA"/>
</dbReference>
<keyword evidence="1" id="KW-0274">FAD</keyword>
<dbReference type="GO" id="GO:0071555">
    <property type="term" value="P:cell wall organization"/>
    <property type="evidence" value="ECO:0007669"/>
    <property type="project" value="TreeGrafter"/>
</dbReference>
<dbReference type="GO" id="GO:0005829">
    <property type="term" value="C:cytosol"/>
    <property type="evidence" value="ECO:0007669"/>
    <property type="project" value="TreeGrafter"/>
</dbReference>
<dbReference type="InterPro" id="IPR016167">
    <property type="entry name" value="FAD-bd_PCMH_sub1"/>
</dbReference>
<dbReference type="PANTHER" id="PTHR21071:SF4">
    <property type="entry name" value="UDP-N-ACETYLENOLPYRUVOYLGLUCOSAMINE REDUCTASE"/>
    <property type="match status" value="1"/>
</dbReference>
<dbReference type="GO" id="GO:0050660">
    <property type="term" value="F:flavin adenine dinucleotide binding"/>
    <property type="evidence" value="ECO:0007669"/>
    <property type="project" value="InterPro"/>
</dbReference>
<gene>
    <name evidence="3" type="primary">murB_1</name>
    <name evidence="3" type="ORF">NCTC10786_03569</name>
</gene>